<reference evidence="4 5" key="1">
    <citation type="submission" date="2019-10" db="EMBL/GenBank/DDBJ databases">
        <title>Characterization of the phylogenetic diversity of two novel species belonging to the genus Bifidobacterium: Bifidobacterium cebidarum sp. nov. and Bifidobacterium leontopitheci sp. nov.</title>
        <authorList>
            <person name="Lugli G.A."/>
            <person name="Duranti S."/>
            <person name="Milani C."/>
            <person name="Turroni F."/>
            <person name="Ventura M."/>
        </authorList>
    </citation>
    <scope>NUCLEOTIDE SEQUENCE [LARGE SCALE GENOMIC DNA]</scope>
    <source>
        <strain evidence="4 5">DSM 100688</strain>
    </source>
</reference>
<dbReference type="GO" id="GO:0005886">
    <property type="term" value="C:plasma membrane"/>
    <property type="evidence" value="ECO:0007669"/>
    <property type="project" value="TreeGrafter"/>
</dbReference>
<feature type="region of interest" description="Disordered" evidence="2">
    <location>
        <begin position="146"/>
        <end position="168"/>
    </location>
</feature>
<dbReference type="InterPro" id="IPR003439">
    <property type="entry name" value="ABC_transporter-like_ATP-bd"/>
</dbReference>
<feature type="compositionally biased region" description="Low complexity" evidence="2">
    <location>
        <begin position="24"/>
        <end position="51"/>
    </location>
</feature>
<feature type="compositionally biased region" description="Low complexity" evidence="2">
    <location>
        <begin position="151"/>
        <end position="161"/>
    </location>
</feature>
<dbReference type="GO" id="GO:0005524">
    <property type="term" value="F:ATP binding"/>
    <property type="evidence" value="ECO:0007669"/>
    <property type="project" value="UniProtKB-KW"/>
</dbReference>
<feature type="region of interest" description="Disordered" evidence="2">
    <location>
        <begin position="83"/>
        <end position="131"/>
    </location>
</feature>
<name>A0A6L4X097_9BIFI</name>
<comment type="caution">
    <text evidence="4">The sequence shown here is derived from an EMBL/GenBank/DDBJ whole genome shotgun (WGS) entry which is preliminary data.</text>
</comment>
<dbReference type="AlphaFoldDB" id="A0A6L4X097"/>
<feature type="compositionally biased region" description="Acidic residues" evidence="2">
    <location>
        <begin position="86"/>
        <end position="95"/>
    </location>
</feature>
<comment type="similarity">
    <text evidence="1">Belongs to the ABC transporter superfamily.</text>
</comment>
<evidence type="ECO:0000313" key="5">
    <source>
        <dbReference type="Proteomes" id="UP000482084"/>
    </source>
</evidence>
<dbReference type="GO" id="GO:0022857">
    <property type="term" value="F:transmembrane transporter activity"/>
    <property type="evidence" value="ECO:0007669"/>
    <property type="project" value="TreeGrafter"/>
</dbReference>
<evidence type="ECO:0000256" key="2">
    <source>
        <dbReference type="SAM" id="MobiDB-lite"/>
    </source>
</evidence>
<dbReference type="Proteomes" id="UP000482084">
    <property type="component" value="Unassembled WGS sequence"/>
</dbReference>
<keyword evidence="5" id="KW-1185">Reference proteome</keyword>
<organism evidence="4 5">
    <name type="scientific">Bifidobacterium ramosum</name>
    <dbReference type="NCBI Taxonomy" id="1798158"/>
    <lineage>
        <taxon>Bacteria</taxon>
        <taxon>Bacillati</taxon>
        <taxon>Actinomycetota</taxon>
        <taxon>Actinomycetes</taxon>
        <taxon>Bifidobacteriales</taxon>
        <taxon>Bifidobacteriaceae</taxon>
        <taxon>Bifidobacterium</taxon>
    </lineage>
</organism>
<sequence>MSDKTTDQDITNDVADVSGDEQDTTVTDASTDTTVETTADATTDAGDTNDANAVQFSVVFDDDDATDITVDTDVDDVASVALGDAADADDTDDADVPSAEAPSDDDTDDDASVEPAASDDQADASSDDVAAANAARVNETLALGRTDESAKVTATAAAPETVAEHTSLRLSERLDKELRGNHADKVLKSYPSLALNKVTVTDGKTGHNTLDRVSADFYARHIYAIEVDSDDERVALLSVMTGLMRPTDGAVMNKSLNVLEIEPGELRGHRLGVMPQRYAVREDLSAEQNVRYAMDASGRTFLKPKPVIARELLAKVGFDVDTPNMPVGKLPLVQQRLVAIARAISCDAEVIIADEPTGGLNADDSVTVLKALIALTRDKDPKRCVIVLTDDLEVAEVTERTTHLD</sequence>
<feature type="domain" description="ABC transporter" evidence="3">
    <location>
        <begin position="193"/>
        <end position="405"/>
    </location>
</feature>
<feature type="compositionally biased region" description="Acidic residues" evidence="2">
    <location>
        <begin position="102"/>
        <end position="112"/>
    </location>
</feature>
<dbReference type="SUPFAM" id="SSF52540">
    <property type="entry name" value="P-loop containing nucleoside triphosphate hydrolases"/>
    <property type="match status" value="1"/>
</dbReference>
<dbReference type="GO" id="GO:0016887">
    <property type="term" value="F:ATP hydrolysis activity"/>
    <property type="evidence" value="ECO:0007669"/>
    <property type="project" value="InterPro"/>
</dbReference>
<proteinExistence type="inferred from homology"/>
<evidence type="ECO:0000313" key="4">
    <source>
        <dbReference type="EMBL" id="KAB8288092.1"/>
    </source>
</evidence>
<gene>
    <name evidence="4" type="ORF">DSM100688_1202</name>
</gene>
<dbReference type="Gene3D" id="3.40.50.300">
    <property type="entry name" value="P-loop containing nucleotide triphosphate hydrolases"/>
    <property type="match status" value="1"/>
</dbReference>
<evidence type="ECO:0000259" key="3">
    <source>
        <dbReference type="PROSITE" id="PS50893"/>
    </source>
</evidence>
<dbReference type="PANTHER" id="PTHR24220">
    <property type="entry name" value="IMPORT ATP-BINDING PROTEIN"/>
    <property type="match status" value="1"/>
</dbReference>
<dbReference type="InterPro" id="IPR027417">
    <property type="entry name" value="P-loop_NTPase"/>
</dbReference>
<protein>
    <submittedName>
        <fullName evidence="4">ABC transporter ATP-binding protein</fullName>
    </submittedName>
</protein>
<dbReference type="Pfam" id="PF00005">
    <property type="entry name" value="ABC_tran"/>
    <property type="match status" value="1"/>
</dbReference>
<dbReference type="PROSITE" id="PS50893">
    <property type="entry name" value="ABC_TRANSPORTER_2"/>
    <property type="match status" value="1"/>
</dbReference>
<dbReference type="RefSeq" id="WP_163146968.1">
    <property type="nucleotide sequence ID" value="NZ_WBSM01000005.1"/>
</dbReference>
<dbReference type="InterPro" id="IPR015854">
    <property type="entry name" value="ABC_transpr_LolD-like"/>
</dbReference>
<dbReference type="EMBL" id="WBSM01000005">
    <property type="protein sequence ID" value="KAB8288092.1"/>
    <property type="molecule type" value="Genomic_DNA"/>
</dbReference>
<accession>A0A6L4X097</accession>
<evidence type="ECO:0000256" key="1">
    <source>
        <dbReference type="ARBA" id="ARBA00005417"/>
    </source>
</evidence>
<feature type="region of interest" description="Disordered" evidence="2">
    <location>
        <begin position="1"/>
        <end position="51"/>
    </location>
</feature>
<dbReference type="PANTHER" id="PTHR24220:SF689">
    <property type="entry name" value="LIPOPROTEIN-RELEASING SYSTEM ATP-BINDING PROTEIN LOLD"/>
    <property type="match status" value="1"/>
</dbReference>
<keyword evidence="4" id="KW-0067">ATP-binding</keyword>
<keyword evidence="4" id="KW-0547">Nucleotide-binding</keyword>